<dbReference type="AlphaFoldDB" id="A0A844GPA1"/>
<keyword evidence="8" id="KW-0067">ATP-binding</keyword>
<dbReference type="CDD" id="cd02165">
    <property type="entry name" value="NMNAT"/>
    <property type="match status" value="1"/>
</dbReference>
<dbReference type="InterPro" id="IPR014729">
    <property type="entry name" value="Rossmann-like_a/b/a_fold"/>
</dbReference>
<evidence type="ECO:0000256" key="1">
    <source>
        <dbReference type="ARBA" id="ARBA00002324"/>
    </source>
</evidence>
<evidence type="ECO:0000256" key="4">
    <source>
        <dbReference type="ARBA" id="ARBA00022642"/>
    </source>
</evidence>
<evidence type="ECO:0000256" key="2">
    <source>
        <dbReference type="ARBA" id="ARBA00005019"/>
    </source>
</evidence>
<dbReference type="GO" id="GO:0004515">
    <property type="term" value="F:nicotinate-nucleotide adenylyltransferase activity"/>
    <property type="evidence" value="ECO:0007669"/>
    <property type="project" value="UniProtKB-EC"/>
</dbReference>
<reference evidence="12 13" key="1">
    <citation type="submission" date="2019-11" db="EMBL/GenBank/DDBJ databases">
        <title>Isolation of a new High Light Tolerant Cyanobacteria.</title>
        <authorList>
            <person name="Dobson Z."/>
            <person name="Vaughn N."/>
            <person name="Vaughn M."/>
            <person name="Fromme P."/>
            <person name="Mazor Y."/>
        </authorList>
    </citation>
    <scope>NUCLEOTIDE SEQUENCE [LARGE SCALE GENOMIC DNA]</scope>
    <source>
        <strain evidence="12 13">0216</strain>
    </source>
</reference>
<dbReference type="EC" id="2.7.7.18" evidence="3"/>
<accession>A0A844GPA1</accession>
<dbReference type="SUPFAM" id="SSF52374">
    <property type="entry name" value="Nucleotidylyl transferase"/>
    <property type="match status" value="1"/>
</dbReference>
<keyword evidence="6 12" id="KW-0548">Nucleotidyltransferase</keyword>
<dbReference type="NCBIfam" id="NF000842">
    <property type="entry name" value="PRK00071.2-1"/>
    <property type="match status" value="1"/>
</dbReference>
<protein>
    <recommendedName>
        <fullName evidence="3">nicotinate-nucleotide adenylyltransferase</fullName>
        <ecNumber evidence="3">2.7.7.18</ecNumber>
    </recommendedName>
</protein>
<dbReference type="PANTHER" id="PTHR39321">
    <property type="entry name" value="NICOTINATE-NUCLEOTIDE ADENYLYLTRANSFERASE-RELATED"/>
    <property type="match status" value="1"/>
</dbReference>
<evidence type="ECO:0000256" key="6">
    <source>
        <dbReference type="ARBA" id="ARBA00022695"/>
    </source>
</evidence>
<keyword evidence="5 12" id="KW-0808">Transferase</keyword>
<evidence type="ECO:0000256" key="7">
    <source>
        <dbReference type="ARBA" id="ARBA00022741"/>
    </source>
</evidence>
<keyword evidence="9" id="KW-0520">NAD</keyword>
<dbReference type="GO" id="GO:0005524">
    <property type="term" value="F:ATP binding"/>
    <property type="evidence" value="ECO:0007669"/>
    <property type="project" value="UniProtKB-KW"/>
</dbReference>
<keyword evidence="4" id="KW-0662">Pyridine nucleotide biosynthesis</keyword>
<dbReference type="EMBL" id="WMIA01000005">
    <property type="protein sequence ID" value="MTF38404.1"/>
    <property type="molecule type" value="Genomic_DNA"/>
</dbReference>
<evidence type="ECO:0000256" key="3">
    <source>
        <dbReference type="ARBA" id="ARBA00012389"/>
    </source>
</evidence>
<evidence type="ECO:0000256" key="8">
    <source>
        <dbReference type="ARBA" id="ARBA00022840"/>
    </source>
</evidence>
<keyword evidence="7" id="KW-0547">Nucleotide-binding</keyword>
<dbReference type="Gene3D" id="3.40.50.620">
    <property type="entry name" value="HUPs"/>
    <property type="match status" value="1"/>
</dbReference>
<dbReference type="Proteomes" id="UP000437131">
    <property type="component" value="Unassembled WGS sequence"/>
</dbReference>
<dbReference type="InterPro" id="IPR004821">
    <property type="entry name" value="Cyt_trans-like"/>
</dbReference>
<comment type="catalytic activity">
    <reaction evidence="10">
        <text>nicotinate beta-D-ribonucleotide + ATP + H(+) = deamido-NAD(+) + diphosphate</text>
        <dbReference type="Rhea" id="RHEA:22860"/>
        <dbReference type="ChEBI" id="CHEBI:15378"/>
        <dbReference type="ChEBI" id="CHEBI:30616"/>
        <dbReference type="ChEBI" id="CHEBI:33019"/>
        <dbReference type="ChEBI" id="CHEBI:57502"/>
        <dbReference type="ChEBI" id="CHEBI:58437"/>
        <dbReference type="EC" id="2.7.7.18"/>
    </reaction>
</comment>
<evidence type="ECO:0000256" key="9">
    <source>
        <dbReference type="ARBA" id="ARBA00023027"/>
    </source>
</evidence>
<organism evidence="12 13">
    <name type="scientific">Cyanobacterium aponinum 0216</name>
    <dbReference type="NCBI Taxonomy" id="2676140"/>
    <lineage>
        <taxon>Bacteria</taxon>
        <taxon>Bacillati</taxon>
        <taxon>Cyanobacteriota</taxon>
        <taxon>Cyanophyceae</taxon>
        <taxon>Oscillatoriophycideae</taxon>
        <taxon>Chroococcales</taxon>
        <taxon>Geminocystaceae</taxon>
        <taxon>Cyanobacterium</taxon>
    </lineage>
</organism>
<name>A0A844GPA1_9CHRO</name>
<dbReference type="GO" id="GO:0009435">
    <property type="term" value="P:NAD+ biosynthetic process"/>
    <property type="evidence" value="ECO:0007669"/>
    <property type="project" value="UniProtKB-UniPathway"/>
</dbReference>
<evidence type="ECO:0000313" key="13">
    <source>
        <dbReference type="Proteomes" id="UP000437131"/>
    </source>
</evidence>
<feature type="domain" description="Cytidyltransferase-like" evidence="11">
    <location>
        <begin position="5"/>
        <end position="172"/>
    </location>
</feature>
<dbReference type="Pfam" id="PF01467">
    <property type="entry name" value="CTP_transf_like"/>
    <property type="match status" value="1"/>
</dbReference>
<dbReference type="InterPro" id="IPR005248">
    <property type="entry name" value="NadD/NMNAT"/>
</dbReference>
<dbReference type="UniPathway" id="UPA00253">
    <property type="reaction ID" value="UER00332"/>
</dbReference>
<dbReference type="RefSeq" id="WP_155083304.1">
    <property type="nucleotide sequence ID" value="NZ_WMIA01000005.1"/>
</dbReference>
<evidence type="ECO:0000256" key="10">
    <source>
        <dbReference type="ARBA" id="ARBA00048721"/>
    </source>
</evidence>
<comment type="caution">
    <text evidence="12">The sequence shown here is derived from an EMBL/GenBank/DDBJ whole genome shotgun (WGS) entry which is preliminary data.</text>
</comment>
<dbReference type="PANTHER" id="PTHR39321:SF3">
    <property type="entry name" value="PHOSPHOPANTETHEINE ADENYLYLTRANSFERASE"/>
    <property type="match status" value="1"/>
</dbReference>
<evidence type="ECO:0000256" key="5">
    <source>
        <dbReference type="ARBA" id="ARBA00022679"/>
    </source>
</evidence>
<comment type="pathway">
    <text evidence="2">Cofactor biosynthesis; NAD(+) biosynthesis; deamido-NAD(+) from nicotinate D-ribonucleotide: step 1/1.</text>
</comment>
<evidence type="ECO:0000313" key="12">
    <source>
        <dbReference type="EMBL" id="MTF38404.1"/>
    </source>
</evidence>
<sequence>MEIAIFGTSADPPTISHQKILVYLANHYDLVSVYASDNPFKSHASGFVHRQKMLDLLVRDLHRDYPHLHHTPEVSDRRSIHTLEKAKQRWGEDNNFTIVIGSDLVDQIFQWYQAEKLLSQVKILVIPRENYPLTQKDIEKINRHSNSGAFTKWHFAIASCHIPPYSSSNYRENHHDSTVIKSIQEYIEKNHLYSS</sequence>
<comment type="function">
    <text evidence="1">Catalyzes the reversible adenylation of nicotinate mononucleotide (NaMN) to nicotinic acid adenine dinucleotide (NaAD).</text>
</comment>
<evidence type="ECO:0000259" key="11">
    <source>
        <dbReference type="Pfam" id="PF01467"/>
    </source>
</evidence>
<gene>
    <name evidence="12" type="ORF">GGC33_05650</name>
</gene>
<proteinExistence type="predicted"/>